<evidence type="ECO:0000256" key="1">
    <source>
        <dbReference type="SAM" id="Phobius"/>
    </source>
</evidence>
<dbReference type="EMBL" id="QFXD01000199">
    <property type="protein sequence ID" value="RDH89760.1"/>
    <property type="molecule type" value="Genomic_DNA"/>
</dbReference>
<keyword evidence="1" id="KW-1133">Transmembrane helix</keyword>
<keyword evidence="1" id="KW-0812">Transmembrane</keyword>
<dbReference type="Proteomes" id="UP000255508">
    <property type="component" value="Unassembled WGS sequence"/>
</dbReference>
<dbReference type="AlphaFoldDB" id="A0A370DXL8"/>
<reference evidence="2 3" key="1">
    <citation type="journal article" date="2018" name="ISME J.">
        <title>Endosymbiont genomes yield clues of tubeworm success.</title>
        <authorList>
            <person name="Li Y."/>
            <person name="Liles M.R."/>
            <person name="Halanych K.M."/>
        </authorList>
    </citation>
    <scope>NUCLEOTIDE SEQUENCE [LARGE SCALE GENOMIC DNA]</scope>
    <source>
        <strain evidence="2">A1422</strain>
    </source>
</reference>
<gene>
    <name evidence="2" type="ORF">DIZ79_11015</name>
</gene>
<feature type="transmembrane region" description="Helical" evidence="1">
    <location>
        <begin position="75"/>
        <end position="94"/>
    </location>
</feature>
<feature type="transmembrane region" description="Helical" evidence="1">
    <location>
        <begin position="15"/>
        <end position="36"/>
    </location>
</feature>
<name>A0A370DXL8_9GAMM</name>
<sequence>MLWNLMMHALMGWLGAYYFFLSPEGIGMAVLVVCVTQAVDQIRLRKEAWSEVEAMPEVDRKEATQQLESSINKKMALVFAQNVVLYTAIVLLVAEMARTQGWL</sequence>
<protein>
    <submittedName>
        <fullName evidence="2">Uncharacterized protein</fullName>
    </submittedName>
</protein>
<keyword evidence="1" id="KW-0472">Membrane</keyword>
<organism evidence="2 3">
    <name type="scientific">endosymbiont of Lamellibrachia luymesi</name>
    <dbReference type="NCBI Taxonomy" id="2200907"/>
    <lineage>
        <taxon>Bacteria</taxon>
        <taxon>Pseudomonadati</taxon>
        <taxon>Pseudomonadota</taxon>
        <taxon>Gammaproteobacteria</taxon>
        <taxon>sulfur-oxidizing symbionts</taxon>
    </lineage>
</organism>
<evidence type="ECO:0000313" key="3">
    <source>
        <dbReference type="Proteomes" id="UP000255508"/>
    </source>
</evidence>
<evidence type="ECO:0000313" key="2">
    <source>
        <dbReference type="EMBL" id="RDH89760.1"/>
    </source>
</evidence>
<proteinExistence type="predicted"/>
<accession>A0A370DXL8</accession>
<comment type="caution">
    <text evidence="2">The sequence shown here is derived from an EMBL/GenBank/DDBJ whole genome shotgun (WGS) entry which is preliminary data.</text>
</comment>